<accession>A0AA36XIS6</accession>
<dbReference type="EMBL" id="AFQE01000163">
    <property type="protein sequence ID" value="EGQ73529.1"/>
    <property type="molecule type" value="Genomic_DNA"/>
</dbReference>
<evidence type="ECO:0000313" key="2">
    <source>
        <dbReference type="Proteomes" id="UP000004982"/>
    </source>
</evidence>
<name>A0AA36XIS6_9NEIS</name>
<comment type="caution">
    <text evidence="1">The sequence shown here is derived from an EMBL/GenBank/DDBJ whole genome shotgun (WGS) entry which is preliminary data.</text>
</comment>
<protein>
    <recommendedName>
        <fullName evidence="3">Lipoprotein</fullName>
    </recommendedName>
</protein>
<dbReference type="PROSITE" id="PS51257">
    <property type="entry name" value="PROKAR_LIPOPROTEIN"/>
    <property type="match status" value="1"/>
</dbReference>
<organism evidence="1 2">
    <name type="scientific">Neisseria macacae ATCC 33926</name>
    <dbReference type="NCBI Taxonomy" id="997348"/>
    <lineage>
        <taxon>Bacteria</taxon>
        <taxon>Pseudomonadati</taxon>
        <taxon>Pseudomonadota</taxon>
        <taxon>Betaproteobacteria</taxon>
        <taxon>Neisseriales</taxon>
        <taxon>Neisseriaceae</taxon>
        <taxon>Neisseria</taxon>
    </lineage>
</organism>
<proteinExistence type="predicted"/>
<gene>
    <name evidence="1" type="ORF">HMPREF9418_2951</name>
</gene>
<reference evidence="1 2" key="1">
    <citation type="submission" date="2011-05" db="EMBL/GenBank/DDBJ databases">
        <authorList>
            <person name="Muzny D."/>
            <person name="Qin X."/>
            <person name="Deng J."/>
            <person name="Jiang H."/>
            <person name="Liu Y."/>
            <person name="Qu J."/>
            <person name="Song X.-Z."/>
            <person name="Zhang L."/>
            <person name="Thornton R."/>
            <person name="Coyle M."/>
            <person name="Francisco L."/>
            <person name="Jackson L."/>
            <person name="Javaid M."/>
            <person name="Korchina V."/>
            <person name="Kovar C."/>
            <person name="Mata R."/>
            <person name="Mathew T."/>
            <person name="Ngo R."/>
            <person name="Nguyen L."/>
            <person name="Nguyen N."/>
            <person name="Okwuonu G."/>
            <person name="Ongeri F."/>
            <person name="Pham C."/>
            <person name="Simmons D."/>
            <person name="Wilczek-Boney K."/>
            <person name="Hale W."/>
            <person name="Jakkamsetti A."/>
            <person name="Pham P."/>
            <person name="Ruth R."/>
            <person name="San Lucas F."/>
            <person name="Warren J."/>
            <person name="Zhang J."/>
            <person name="Zhao Z."/>
            <person name="Zhou C."/>
            <person name="Zhu D."/>
            <person name="Lee S."/>
            <person name="Bess C."/>
            <person name="Blankenburg K."/>
            <person name="Forbes L."/>
            <person name="Fu Q."/>
            <person name="Gubbala S."/>
            <person name="Hirani K."/>
            <person name="Jayaseelan J.C."/>
            <person name="Lara F."/>
            <person name="Munidasa M."/>
            <person name="Palculict T."/>
            <person name="Patil S."/>
            <person name="Pu L.-L."/>
            <person name="Saada N."/>
            <person name="Tang L."/>
            <person name="Weissenberger G."/>
            <person name="Zhu Y."/>
            <person name="Hemphill L."/>
            <person name="Shang Y."/>
            <person name="Youmans B."/>
            <person name="Ayvaz T."/>
            <person name="Ross M."/>
            <person name="Santibanez J."/>
            <person name="Aqrawi P."/>
            <person name="Gross S."/>
            <person name="Joshi V."/>
            <person name="Fowler G."/>
            <person name="Nazareth L."/>
            <person name="Reid J."/>
            <person name="Worley K."/>
            <person name="Petrosino J."/>
            <person name="Highlander S."/>
            <person name="Gibbs R."/>
        </authorList>
    </citation>
    <scope>NUCLEOTIDE SEQUENCE [LARGE SCALE GENOMIC DNA]</scope>
    <source>
        <strain evidence="1 2">ATCC 33926</strain>
    </source>
</reference>
<sequence length="176" mass="20027">MLKNPNKADNQGKNMKKFTLAALLSATLLAGCYSLPKPTIITMEQIRNLDYGRYPSDYEQIVKRHLARTLIDPNSLMLDGISKPRKFVRLERTSLPVKTDTPIRDIRGYIVCARINAKNRYGGYTGWQEHAYIIYNGQLYEDVLGAQCFNQDELMVSVEAGAYIKVTENGNEIQVY</sequence>
<dbReference type="Proteomes" id="UP000004982">
    <property type="component" value="Unassembled WGS sequence"/>
</dbReference>
<evidence type="ECO:0000313" key="1">
    <source>
        <dbReference type="EMBL" id="EGQ73529.1"/>
    </source>
</evidence>
<evidence type="ECO:0008006" key="3">
    <source>
        <dbReference type="Google" id="ProtNLM"/>
    </source>
</evidence>
<dbReference type="AlphaFoldDB" id="A0AA36XIS6"/>